<organism evidence="2 3">
    <name type="scientific">Cercospora berteroae</name>
    <dbReference type="NCBI Taxonomy" id="357750"/>
    <lineage>
        <taxon>Eukaryota</taxon>
        <taxon>Fungi</taxon>
        <taxon>Dikarya</taxon>
        <taxon>Ascomycota</taxon>
        <taxon>Pezizomycotina</taxon>
        <taxon>Dothideomycetes</taxon>
        <taxon>Dothideomycetidae</taxon>
        <taxon>Mycosphaerellales</taxon>
        <taxon>Mycosphaerellaceae</taxon>
        <taxon>Cercospora</taxon>
    </lineage>
</organism>
<feature type="region of interest" description="Disordered" evidence="1">
    <location>
        <begin position="1"/>
        <end position="221"/>
    </location>
</feature>
<dbReference type="PANTHER" id="PTHR28155:SF1">
    <property type="entry name" value="DNA-DIRECTED RNA POLYMERASE I SUBUNIT RPA34.5-DOMAIN-CONTAINING PROTEIN"/>
    <property type="match status" value="1"/>
</dbReference>
<dbReference type="Proteomes" id="UP000237631">
    <property type="component" value="Unassembled WGS sequence"/>
</dbReference>
<dbReference type="InterPro" id="IPR053263">
    <property type="entry name" value="Euk_RPA34_RNAP_subunit"/>
</dbReference>
<evidence type="ECO:0000256" key="1">
    <source>
        <dbReference type="SAM" id="MobiDB-lite"/>
    </source>
</evidence>
<gene>
    <name evidence="2" type="ORF">CBER1_02466</name>
</gene>
<dbReference type="STRING" id="357750.A0A2S6C495"/>
<name>A0A2S6C495_9PEZI</name>
<proteinExistence type="predicted"/>
<dbReference type="AlphaFoldDB" id="A0A2S6C495"/>
<dbReference type="OrthoDB" id="76224at2759"/>
<comment type="caution">
    <text evidence="2">The sequence shown here is derived from an EMBL/GenBank/DDBJ whole genome shotgun (WGS) entry which is preliminary data.</text>
</comment>
<feature type="compositionally biased region" description="Basic residues" evidence="1">
    <location>
        <begin position="450"/>
        <end position="461"/>
    </location>
</feature>
<accession>A0A2S6C495</accession>
<dbReference type="PANTHER" id="PTHR28155">
    <property type="entry name" value="ACR243WP"/>
    <property type="match status" value="1"/>
</dbReference>
<evidence type="ECO:0000313" key="3">
    <source>
        <dbReference type="Proteomes" id="UP000237631"/>
    </source>
</evidence>
<feature type="compositionally biased region" description="Basic residues" evidence="1">
    <location>
        <begin position="61"/>
        <end position="70"/>
    </location>
</feature>
<feature type="compositionally biased region" description="Polar residues" evidence="1">
    <location>
        <begin position="323"/>
        <end position="337"/>
    </location>
</feature>
<dbReference type="EMBL" id="PNEN01000562">
    <property type="protein sequence ID" value="PPJ54547.1"/>
    <property type="molecule type" value="Genomic_DNA"/>
</dbReference>
<dbReference type="Pfam" id="PF08208">
    <property type="entry name" value="RNA_polI_A34"/>
    <property type="match status" value="1"/>
</dbReference>
<feature type="compositionally biased region" description="Basic and acidic residues" evidence="1">
    <location>
        <begin position="146"/>
        <end position="163"/>
    </location>
</feature>
<keyword evidence="3" id="KW-1185">Reference proteome</keyword>
<evidence type="ECO:0000313" key="2">
    <source>
        <dbReference type="EMBL" id="PPJ54547.1"/>
    </source>
</evidence>
<dbReference type="Gene3D" id="6.20.250.70">
    <property type="match status" value="1"/>
</dbReference>
<protein>
    <recommendedName>
        <fullName evidence="4">DNA-directed RNA polymerase I subunit RPA34.5</fullName>
    </recommendedName>
</protein>
<feature type="region of interest" description="Disordered" evidence="1">
    <location>
        <begin position="323"/>
        <end position="471"/>
    </location>
</feature>
<dbReference type="InterPro" id="IPR013240">
    <property type="entry name" value="DNA-dir_RNA_pol1_su_RPA34"/>
</dbReference>
<feature type="compositionally biased region" description="Basic and acidic residues" evidence="1">
    <location>
        <begin position="1"/>
        <end position="19"/>
    </location>
</feature>
<evidence type="ECO:0008006" key="4">
    <source>
        <dbReference type="Google" id="ProtNLM"/>
    </source>
</evidence>
<sequence length="471" mass="49747">MAQKEVKVPTKKAKIEQKVKKSGKKAATKQKAPGLSEERVVDSDSEQDETPAIAKSDTKGAKAKATKQKKAPSPPTKPEPTSSSDDDESSDGSESAESETDEQMADAPSLKKPDTVPAQANGVKRKAGSVSSLDNGESSEDESSSNEDKPDVKRVKTALKDAAEVEQVGEMASEEQGEDSESEGEDVAAEPSAETALAPRPARHAGQFESIPVQSFKPPSGYTPVSVSDATFSAKSFAGQQIWHIVAPSNVSLKSLGEITLDAIQSESSILNHKGTDYTLSEDQGPNNRFDSVIVPSSISYDSVPQPITKTLHLKQRINLPALSSKQADTNTGSSAAASIARPSVNSIRPQPKGMRMRYKPAGFGAGDGGLGSDSEEEDTGAKAKGTSFQFPKTLGVHGAAVEAENAQTTTPKKAKKKRKDSDVDMVNGTTPLASQMPNGTSDELSKEERRRRKAEKKAKKEAKAGVAVTA</sequence>
<feature type="compositionally biased region" description="Acidic residues" evidence="1">
    <location>
        <begin position="172"/>
        <end position="188"/>
    </location>
</feature>
<dbReference type="GO" id="GO:0006360">
    <property type="term" value="P:transcription by RNA polymerase I"/>
    <property type="evidence" value="ECO:0007669"/>
    <property type="project" value="InterPro"/>
</dbReference>
<feature type="compositionally biased region" description="Acidic residues" evidence="1">
    <location>
        <begin position="84"/>
        <end position="104"/>
    </location>
</feature>
<reference evidence="3" key="1">
    <citation type="journal article" date="2017" name="bioRxiv">
        <title>Conservation of a gene cluster reveals novel cercosporin biosynthetic mechanisms and extends production to the genus Colletotrichum.</title>
        <authorList>
            <person name="de Jonge R."/>
            <person name="Ebert M.K."/>
            <person name="Huitt-Roehl C.R."/>
            <person name="Pal P."/>
            <person name="Suttle J.C."/>
            <person name="Spanner R.E."/>
            <person name="Neubauer J.D."/>
            <person name="Jurick W.M.II."/>
            <person name="Stott K.A."/>
            <person name="Secor G.A."/>
            <person name="Thomma B.P.H.J."/>
            <person name="Van de Peer Y."/>
            <person name="Townsend C.A."/>
            <person name="Bolton M.D."/>
        </authorList>
    </citation>
    <scope>NUCLEOTIDE SEQUENCE [LARGE SCALE GENOMIC DNA]</scope>
    <source>
        <strain evidence="3">CBS538.71</strain>
    </source>
</reference>
<feature type="compositionally biased region" description="Polar residues" evidence="1">
    <location>
        <begin position="428"/>
        <end position="443"/>
    </location>
</feature>